<dbReference type="InterPro" id="IPR004524">
    <property type="entry name" value="Asp-tRNA-ligase_1"/>
</dbReference>
<dbReference type="CDD" id="cd00777">
    <property type="entry name" value="AspRS_core"/>
    <property type="match status" value="1"/>
</dbReference>
<dbReference type="Pfam" id="PF02938">
    <property type="entry name" value="GAD"/>
    <property type="match status" value="1"/>
</dbReference>
<dbReference type="Gene3D" id="3.30.1360.30">
    <property type="entry name" value="GAD-like domain"/>
    <property type="match status" value="1"/>
</dbReference>
<dbReference type="InterPro" id="IPR002312">
    <property type="entry name" value="Asp/Asn-tRNA-synth_IIb"/>
</dbReference>
<evidence type="ECO:0000256" key="9">
    <source>
        <dbReference type="HAMAP-Rule" id="MF_00044"/>
    </source>
</evidence>
<name>A0A975DD66_9GAMM</name>
<proteinExistence type="inferred from homology"/>
<keyword evidence="5 9" id="KW-0067">ATP-binding</keyword>
<dbReference type="Gene3D" id="3.30.930.10">
    <property type="entry name" value="Bira Bifunctional Protein, Domain 2"/>
    <property type="match status" value="1"/>
</dbReference>
<comment type="caution">
    <text evidence="9">Lacks conserved residue(s) required for the propagation of feature annotation.</text>
</comment>
<dbReference type="KEGG" id="psym:J1N51_04365"/>
<feature type="domain" description="Aminoacyl-transfer RNA synthetases class-II family profile" evidence="10">
    <location>
        <begin position="138"/>
        <end position="554"/>
    </location>
</feature>
<dbReference type="InterPro" id="IPR029351">
    <property type="entry name" value="GAD_dom"/>
</dbReference>
<dbReference type="AlphaFoldDB" id="A0A975DD66"/>
<evidence type="ECO:0000256" key="2">
    <source>
        <dbReference type="ARBA" id="ARBA00022490"/>
    </source>
</evidence>
<dbReference type="PRINTS" id="PR01042">
    <property type="entry name" value="TRNASYNTHASP"/>
</dbReference>
<dbReference type="SUPFAM" id="SSF55681">
    <property type="entry name" value="Class II aaRS and biotin synthetases"/>
    <property type="match status" value="1"/>
</dbReference>
<dbReference type="GO" id="GO:0003676">
    <property type="term" value="F:nucleic acid binding"/>
    <property type="evidence" value="ECO:0007669"/>
    <property type="project" value="InterPro"/>
</dbReference>
<gene>
    <name evidence="9 11" type="primary">aspS</name>
    <name evidence="11" type="ORF">J1N51_04365</name>
</gene>
<dbReference type="EMBL" id="CP072110">
    <property type="protein sequence ID" value="QTH64703.1"/>
    <property type="molecule type" value="Genomic_DNA"/>
</dbReference>
<dbReference type="PROSITE" id="PS50862">
    <property type="entry name" value="AA_TRNA_LIGASE_II"/>
    <property type="match status" value="1"/>
</dbReference>
<keyword evidence="7 9" id="KW-0030">Aminoacyl-tRNA synthetase</keyword>
<dbReference type="EC" id="6.1.1.12" evidence="9"/>
<dbReference type="GO" id="GO:0004815">
    <property type="term" value="F:aspartate-tRNA ligase activity"/>
    <property type="evidence" value="ECO:0007669"/>
    <property type="project" value="UniProtKB-UniRule"/>
</dbReference>
<dbReference type="Gene3D" id="2.40.50.140">
    <property type="entry name" value="Nucleic acid-binding proteins"/>
    <property type="match status" value="1"/>
</dbReference>
<comment type="subcellular location">
    <subcellularLocation>
        <location evidence="9">Cytoplasm</location>
    </subcellularLocation>
</comment>
<comment type="subunit">
    <text evidence="9">Homodimer.</text>
</comment>
<feature type="binding site" evidence="9">
    <location>
        <position position="488"/>
    </location>
    <ligand>
        <name>L-aspartate</name>
        <dbReference type="ChEBI" id="CHEBI:29991"/>
    </ligand>
</feature>
<sequence length="592" mass="65572">MRTHYCGQLNKSLVDQEVTLCGWVNKRRDLGGLIFLDIRDREGLVQAVVDPDETAIFGTAEKLRNEFCIKVSGVVRARPESQINKDMATGEVELYIKGLEILNSSAPLPLDFNQENSEEARLRYRYLDLRRPVMNQRLQFRSKVTSAVRRFLDDNGFLDMETPILTKATPEGARDYLVPSRTHKGEFFALPQSPQLFKQLLMVAGFDRYYQIVKCFRDEDLRADRQPEFTQIDIETTFMDGKQVMAMTEKMVRNVFNELLDVDLGDFPSMTYAEAMRRFGSDKPDLRNPLELVDVADILKDVEFKVFSGPANDAKGRVAVIKVPGGASMTRKSIDGYTEFVGKYGAKGMAWIKVNDVAAGIEGLQSPIVKFLNEDVAAQLIERTEAKDGDILLFGSDTKNVVTDALGALRLKLGEDFGLVEDKWAPLWVVDFPMFEELEDGALTPLHHPFTAPSNMTPAELSANPAEALSDAYDMVLNGCELGGGSVRIHNQDMQAEVFKILGISDEEAEEKFGFLLDALQYGAPPHAGLAFGLDRMVMLMVGADSIRDVMAFPKTSTAACPLTSAPGVANPDALVELGIQVIPAANNSEEA</sequence>
<dbReference type="GO" id="GO:0005737">
    <property type="term" value="C:cytoplasm"/>
    <property type="evidence" value="ECO:0007669"/>
    <property type="project" value="UniProtKB-SubCell"/>
</dbReference>
<keyword evidence="3 9" id="KW-0436">Ligase</keyword>
<dbReference type="NCBIfam" id="NF001750">
    <property type="entry name" value="PRK00476.1"/>
    <property type="match status" value="1"/>
</dbReference>
<dbReference type="PANTHER" id="PTHR22594:SF5">
    <property type="entry name" value="ASPARTATE--TRNA LIGASE, MITOCHONDRIAL"/>
    <property type="match status" value="1"/>
</dbReference>
<evidence type="ECO:0000256" key="5">
    <source>
        <dbReference type="ARBA" id="ARBA00022840"/>
    </source>
</evidence>
<dbReference type="Pfam" id="PF01336">
    <property type="entry name" value="tRNA_anti-codon"/>
    <property type="match status" value="1"/>
</dbReference>
<feature type="binding site" evidence="9">
    <location>
        <position position="447"/>
    </location>
    <ligand>
        <name>L-aspartate</name>
        <dbReference type="ChEBI" id="CHEBI:29991"/>
    </ligand>
</feature>
<evidence type="ECO:0000313" key="12">
    <source>
        <dbReference type="Proteomes" id="UP000682739"/>
    </source>
</evidence>
<dbReference type="Proteomes" id="UP000682739">
    <property type="component" value="Chromosome"/>
</dbReference>
<dbReference type="HAMAP" id="MF_00044">
    <property type="entry name" value="Asp_tRNA_synth_type1"/>
    <property type="match status" value="1"/>
</dbReference>
<organism evidence="11 12">
    <name type="scientific">Psychrosphaera ytuae</name>
    <dbReference type="NCBI Taxonomy" id="2820710"/>
    <lineage>
        <taxon>Bacteria</taxon>
        <taxon>Pseudomonadati</taxon>
        <taxon>Pseudomonadota</taxon>
        <taxon>Gammaproteobacteria</taxon>
        <taxon>Alteromonadales</taxon>
        <taxon>Pseudoalteromonadaceae</taxon>
        <taxon>Psychrosphaera</taxon>
    </lineage>
</organism>
<feature type="region of interest" description="Aspartate" evidence="9">
    <location>
        <begin position="195"/>
        <end position="198"/>
    </location>
</feature>
<protein>
    <recommendedName>
        <fullName evidence="9">Aspartate--tRNA ligase</fullName>
        <ecNumber evidence="9">6.1.1.12</ecNumber>
    </recommendedName>
    <alternativeName>
        <fullName evidence="9">Aspartyl-tRNA synthetase</fullName>
        <shortName evidence="9">AspRS</shortName>
    </alternativeName>
</protein>
<dbReference type="GO" id="GO:0005524">
    <property type="term" value="F:ATP binding"/>
    <property type="evidence" value="ECO:0007669"/>
    <property type="project" value="UniProtKB-UniRule"/>
</dbReference>
<dbReference type="SUPFAM" id="SSF55261">
    <property type="entry name" value="GAD domain-like"/>
    <property type="match status" value="1"/>
</dbReference>
<accession>A0A975DD66</accession>
<dbReference type="Pfam" id="PF00152">
    <property type="entry name" value="tRNA-synt_2"/>
    <property type="match status" value="1"/>
</dbReference>
<dbReference type="SUPFAM" id="SSF50249">
    <property type="entry name" value="Nucleic acid-binding proteins"/>
    <property type="match status" value="1"/>
</dbReference>
<dbReference type="InterPro" id="IPR045864">
    <property type="entry name" value="aa-tRNA-synth_II/BPL/LPL"/>
</dbReference>
<evidence type="ECO:0000259" key="10">
    <source>
        <dbReference type="PROSITE" id="PS50862"/>
    </source>
</evidence>
<evidence type="ECO:0000256" key="6">
    <source>
        <dbReference type="ARBA" id="ARBA00022917"/>
    </source>
</evidence>
<dbReference type="GO" id="GO:0006422">
    <property type="term" value="P:aspartyl-tRNA aminoacylation"/>
    <property type="evidence" value="ECO:0007669"/>
    <property type="project" value="UniProtKB-UniRule"/>
</dbReference>
<feature type="binding site" evidence="9">
    <location>
        <position position="171"/>
    </location>
    <ligand>
        <name>L-aspartate</name>
        <dbReference type="ChEBI" id="CHEBI:29991"/>
    </ligand>
</feature>
<evidence type="ECO:0000256" key="3">
    <source>
        <dbReference type="ARBA" id="ARBA00022598"/>
    </source>
</evidence>
<dbReference type="InterPro" id="IPR004115">
    <property type="entry name" value="GAD-like_sf"/>
</dbReference>
<keyword evidence="12" id="KW-1185">Reference proteome</keyword>
<dbReference type="InterPro" id="IPR006195">
    <property type="entry name" value="aa-tRNA-synth_II"/>
</dbReference>
<evidence type="ECO:0000313" key="11">
    <source>
        <dbReference type="EMBL" id="QTH64703.1"/>
    </source>
</evidence>
<feature type="binding site" evidence="9">
    <location>
        <begin position="217"/>
        <end position="219"/>
    </location>
    <ligand>
        <name>ATP</name>
        <dbReference type="ChEBI" id="CHEBI:30616"/>
    </ligand>
</feature>
<keyword evidence="4 9" id="KW-0547">Nucleotide-binding</keyword>
<evidence type="ECO:0000256" key="1">
    <source>
        <dbReference type="ARBA" id="ARBA00006303"/>
    </source>
</evidence>
<evidence type="ECO:0000256" key="4">
    <source>
        <dbReference type="ARBA" id="ARBA00022741"/>
    </source>
</evidence>
<comment type="catalytic activity">
    <reaction evidence="8 9">
        <text>tRNA(Asp) + L-aspartate + ATP = L-aspartyl-tRNA(Asp) + AMP + diphosphate</text>
        <dbReference type="Rhea" id="RHEA:19649"/>
        <dbReference type="Rhea" id="RHEA-COMP:9660"/>
        <dbReference type="Rhea" id="RHEA-COMP:9678"/>
        <dbReference type="ChEBI" id="CHEBI:29991"/>
        <dbReference type="ChEBI" id="CHEBI:30616"/>
        <dbReference type="ChEBI" id="CHEBI:33019"/>
        <dbReference type="ChEBI" id="CHEBI:78442"/>
        <dbReference type="ChEBI" id="CHEBI:78516"/>
        <dbReference type="ChEBI" id="CHEBI:456215"/>
        <dbReference type="EC" id="6.1.1.12"/>
    </reaction>
</comment>
<dbReference type="InterPro" id="IPR004365">
    <property type="entry name" value="NA-bd_OB_tRNA"/>
</dbReference>
<keyword evidence="2 9" id="KW-0963">Cytoplasm</keyword>
<evidence type="ECO:0000256" key="8">
    <source>
        <dbReference type="ARBA" id="ARBA00047904"/>
    </source>
</evidence>
<dbReference type="InterPro" id="IPR047090">
    <property type="entry name" value="AspRS_core"/>
</dbReference>
<reference evidence="11" key="1">
    <citation type="submission" date="2021-03" db="EMBL/GenBank/DDBJ databases">
        <title>Description of Psychrosphaera ytuae sp. nov. isolated from deep sea sediment of South China Sea.</title>
        <authorList>
            <person name="Zhang J."/>
            <person name="Xu X.-D."/>
        </authorList>
    </citation>
    <scope>NUCLEOTIDE SEQUENCE</scope>
    <source>
        <strain evidence="11">MTZ26</strain>
    </source>
</reference>
<feature type="binding site" evidence="9">
    <location>
        <begin position="533"/>
        <end position="536"/>
    </location>
    <ligand>
        <name>ATP</name>
        <dbReference type="ChEBI" id="CHEBI:30616"/>
    </ligand>
</feature>
<dbReference type="RefSeq" id="WP_208832757.1">
    <property type="nucleotide sequence ID" value="NZ_CP072110.1"/>
</dbReference>
<feature type="binding site" evidence="9">
    <location>
        <position position="481"/>
    </location>
    <ligand>
        <name>ATP</name>
        <dbReference type="ChEBI" id="CHEBI:30616"/>
    </ligand>
</feature>
<dbReference type="FunFam" id="2.40.50.140:FF:000080">
    <property type="entry name" value="Aspartate--tRNA ligase"/>
    <property type="match status" value="1"/>
</dbReference>
<comment type="function">
    <text evidence="9">Catalyzes the attachment of L-aspartate to tRNA(Asp) in a two-step reaction: L-aspartate is first activated by ATP to form Asp-AMP and then transferred to the acceptor end of tRNA(Asp).</text>
</comment>
<dbReference type="InterPro" id="IPR012340">
    <property type="entry name" value="NA-bd_OB-fold"/>
</dbReference>
<feature type="binding site" evidence="9">
    <location>
        <position position="217"/>
    </location>
    <ligand>
        <name>L-aspartate</name>
        <dbReference type="ChEBI" id="CHEBI:29991"/>
    </ligand>
</feature>
<feature type="binding site" evidence="9">
    <location>
        <position position="226"/>
    </location>
    <ligand>
        <name>ATP</name>
        <dbReference type="ChEBI" id="CHEBI:30616"/>
    </ligand>
</feature>
<keyword evidence="6 9" id="KW-0648">Protein biosynthesis</keyword>
<evidence type="ECO:0000256" key="7">
    <source>
        <dbReference type="ARBA" id="ARBA00023146"/>
    </source>
</evidence>
<dbReference type="NCBIfam" id="TIGR00459">
    <property type="entry name" value="aspS_bact"/>
    <property type="match status" value="1"/>
</dbReference>
<dbReference type="InterPro" id="IPR047089">
    <property type="entry name" value="Asp-tRNA-ligase_1_N"/>
</dbReference>
<dbReference type="CDD" id="cd04317">
    <property type="entry name" value="EcAspRS_like_N"/>
    <property type="match status" value="1"/>
</dbReference>
<dbReference type="PANTHER" id="PTHR22594">
    <property type="entry name" value="ASPARTYL/LYSYL-TRNA SYNTHETASE"/>
    <property type="match status" value="1"/>
</dbReference>
<comment type="similarity">
    <text evidence="1 9">Belongs to the class-II aminoacyl-tRNA synthetase family. Type 1 subfamily.</text>
</comment>
<dbReference type="InterPro" id="IPR004364">
    <property type="entry name" value="Aa-tRNA-synt_II"/>
</dbReference>